<dbReference type="Pfam" id="PF06738">
    <property type="entry name" value="ThrE"/>
    <property type="match status" value="1"/>
</dbReference>
<feature type="region of interest" description="Disordered" evidence="2">
    <location>
        <begin position="66"/>
        <end position="135"/>
    </location>
</feature>
<evidence type="ECO:0000259" key="4">
    <source>
        <dbReference type="Pfam" id="PF06738"/>
    </source>
</evidence>
<dbReference type="AlphaFoldDB" id="A0A6A6XKC7"/>
<dbReference type="EMBL" id="MU001819">
    <property type="protein sequence ID" value="KAF2796911.1"/>
    <property type="molecule type" value="Genomic_DNA"/>
</dbReference>
<dbReference type="OrthoDB" id="413008at2759"/>
<feature type="compositionally biased region" description="Polar residues" evidence="2">
    <location>
        <begin position="241"/>
        <end position="251"/>
    </location>
</feature>
<feature type="domain" description="Threonine/serine exporter-like N-terminal" evidence="4">
    <location>
        <begin position="384"/>
        <end position="627"/>
    </location>
</feature>
<dbReference type="InterPro" id="IPR010619">
    <property type="entry name" value="ThrE-like_N"/>
</dbReference>
<feature type="transmembrane region" description="Helical" evidence="3">
    <location>
        <begin position="785"/>
        <end position="802"/>
    </location>
</feature>
<dbReference type="InterPro" id="IPR051361">
    <property type="entry name" value="ThrE/Ser_Exporter"/>
</dbReference>
<reference evidence="5" key="1">
    <citation type="journal article" date="2020" name="Stud. Mycol.">
        <title>101 Dothideomycetes genomes: a test case for predicting lifestyles and emergence of pathogens.</title>
        <authorList>
            <person name="Haridas S."/>
            <person name="Albert R."/>
            <person name="Binder M."/>
            <person name="Bloem J."/>
            <person name="Labutti K."/>
            <person name="Salamov A."/>
            <person name="Andreopoulos B."/>
            <person name="Baker S."/>
            <person name="Barry K."/>
            <person name="Bills G."/>
            <person name="Bluhm B."/>
            <person name="Cannon C."/>
            <person name="Castanera R."/>
            <person name="Culley D."/>
            <person name="Daum C."/>
            <person name="Ezra D."/>
            <person name="Gonzalez J."/>
            <person name="Henrissat B."/>
            <person name="Kuo A."/>
            <person name="Liang C."/>
            <person name="Lipzen A."/>
            <person name="Lutzoni F."/>
            <person name="Magnuson J."/>
            <person name="Mondo S."/>
            <person name="Nolan M."/>
            <person name="Ohm R."/>
            <person name="Pangilinan J."/>
            <person name="Park H.-J."/>
            <person name="Ramirez L."/>
            <person name="Alfaro M."/>
            <person name="Sun H."/>
            <person name="Tritt A."/>
            <person name="Yoshinaga Y."/>
            <person name="Zwiers L.-H."/>
            <person name="Turgeon B."/>
            <person name="Goodwin S."/>
            <person name="Spatafora J."/>
            <person name="Crous P."/>
            <person name="Grigoriev I."/>
        </authorList>
    </citation>
    <scope>NUCLEOTIDE SEQUENCE</scope>
    <source>
        <strain evidence="5">CBS 109.77</strain>
    </source>
</reference>
<protein>
    <submittedName>
        <fullName evidence="5">DUF1212-domain-containing protein</fullName>
    </submittedName>
</protein>
<feature type="transmembrane region" description="Helical" evidence="3">
    <location>
        <begin position="568"/>
        <end position="587"/>
    </location>
</feature>
<gene>
    <name evidence="5" type="ORF">K505DRAFT_236666</name>
</gene>
<evidence type="ECO:0000313" key="5">
    <source>
        <dbReference type="EMBL" id="KAF2796911.1"/>
    </source>
</evidence>
<organism evidence="5 6">
    <name type="scientific">Melanomma pulvis-pyrius CBS 109.77</name>
    <dbReference type="NCBI Taxonomy" id="1314802"/>
    <lineage>
        <taxon>Eukaryota</taxon>
        <taxon>Fungi</taxon>
        <taxon>Dikarya</taxon>
        <taxon>Ascomycota</taxon>
        <taxon>Pezizomycotina</taxon>
        <taxon>Dothideomycetes</taxon>
        <taxon>Pleosporomycetidae</taxon>
        <taxon>Pleosporales</taxon>
        <taxon>Melanommataceae</taxon>
        <taxon>Melanomma</taxon>
    </lineage>
</organism>
<evidence type="ECO:0000256" key="2">
    <source>
        <dbReference type="SAM" id="MobiDB-lite"/>
    </source>
</evidence>
<feature type="region of interest" description="Disordered" evidence="2">
    <location>
        <begin position="1"/>
        <end position="54"/>
    </location>
</feature>
<evidence type="ECO:0000256" key="3">
    <source>
        <dbReference type="SAM" id="Phobius"/>
    </source>
</evidence>
<comment type="similarity">
    <text evidence="1">Belongs to the ThrE exporter (TC 2.A.79) family.</text>
</comment>
<feature type="transmembrane region" description="Helical" evidence="3">
    <location>
        <begin position="649"/>
        <end position="667"/>
    </location>
</feature>
<evidence type="ECO:0000256" key="1">
    <source>
        <dbReference type="ARBA" id="ARBA00034125"/>
    </source>
</evidence>
<feature type="transmembrane region" description="Helical" evidence="3">
    <location>
        <begin position="489"/>
        <end position="508"/>
    </location>
</feature>
<dbReference type="Proteomes" id="UP000799757">
    <property type="component" value="Unassembled WGS sequence"/>
</dbReference>
<evidence type="ECO:0000313" key="6">
    <source>
        <dbReference type="Proteomes" id="UP000799757"/>
    </source>
</evidence>
<dbReference type="PANTHER" id="PTHR31082">
    <property type="entry name" value="PHEROMONE-REGULATED MEMBRANE PROTEIN 10"/>
    <property type="match status" value="1"/>
</dbReference>
<dbReference type="PANTHER" id="PTHR31082:SF4">
    <property type="entry name" value="PHEROMONE-REGULATED MEMBRANE PROTEIN 10"/>
    <property type="match status" value="1"/>
</dbReference>
<feature type="compositionally biased region" description="Low complexity" evidence="2">
    <location>
        <begin position="104"/>
        <end position="116"/>
    </location>
</feature>
<feature type="compositionally biased region" description="Low complexity" evidence="2">
    <location>
        <begin position="262"/>
        <end position="291"/>
    </location>
</feature>
<name>A0A6A6XKC7_9PLEO</name>
<proteinExistence type="inferred from homology"/>
<keyword evidence="3" id="KW-0472">Membrane</keyword>
<keyword evidence="6" id="KW-1185">Reference proteome</keyword>
<feature type="region of interest" description="Disordered" evidence="2">
    <location>
        <begin position="240"/>
        <end position="294"/>
    </location>
</feature>
<keyword evidence="3" id="KW-1133">Transmembrane helix</keyword>
<feature type="transmembrane region" description="Helical" evidence="3">
    <location>
        <begin position="607"/>
        <end position="628"/>
    </location>
</feature>
<dbReference type="GO" id="GO:0022857">
    <property type="term" value="F:transmembrane transporter activity"/>
    <property type="evidence" value="ECO:0007669"/>
    <property type="project" value="InterPro"/>
</dbReference>
<keyword evidence="3" id="KW-0812">Transmembrane</keyword>
<accession>A0A6A6XKC7</accession>
<feature type="transmembrane region" description="Helical" evidence="3">
    <location>
        <begin position="515"/>
        <end position="532"/>
    </location>
</feature>
<feature type="transmembrane region" description="Helical" evidence="3">
    <location>
        <begin position="848"/>
        <end position="871"/>
    </location>
</feature>
<sequence>MASGRKRVGFTSDTPPTFPLPILHTPEEAHATLSGSGGHNTPIPGQLVRSDVSHEELSEEIHKAFGHPYVPKPRPAIRRADRTPPQFHLGDEPEEDESKKRSGLAAQQRATRLARTVGTYPASAPVSRRNSNDRLMSPQVEDVALQNLGYDPSGDATDEDNDTEATVAKEDFLKQADELLRQHTIRGTPIVRSEDLYHSELAYLHSGQVTPTNAVEIGDEHVPRPSKFRTGVLGTLLKASSAAQVPATPNRNPRPFGHGKNSSTSSITFSDTSTAAVTPAPSPPTSGAATPNAHRPWYTISSNASTASISRLIESSSMLATPGQKEFGQEMGEKYKKNRPTLGKRTSSNNSITSAFSKLGKSSRDEQIKIKIHLAGTLARQNYLRKLCKALMMYGAPTHRLEEYMNMSARVLEIEAQFLYMPGCMIIAFDDSSVHTTEVKLVRTSQGVDLGKLRDVHEIYKDVVHDRIGVDEATPRLEAIISRNPKFNAWLRVPVYGLASAMVGPFAFQARPIDLPFCFLLGCFLGWLQLIIAPGNELISNVFEIGAAVITSFVARGLGSIRHDGKEILCFSAIAQSSIALILPGFTVLSASLELQSRHIVAGSVRMVYAIIYSLFLGFGITIGTVLFGMMYKDATSATSCSAPMSSHWYYFFVFGFSLCLMVINQAKLKQMPSMAVIALIGYVVSYHSSQYFKGNAQVSNTLGAFAIGVSANVHARFGRYVENWGLDIWENSIRPRVVRLRKRWLRRNHGRQQHVNIQPSKEHHTLSRSSSVASEPYIPYQRKIGYGLAAAAMLPAIFVQVPSGLSVSGSLVSGITSADQITRNTTGITTVTATDTSSTVNTVALNVGYSVIQVAIGITVGLFLAALLVYPFGKRRSGLFSF</sequence>